<dbReference type="InterPro" id="IPR003607">
    <property type="entry name" value="HD/PDEase_dom"/>
</dbReference>
<evidence type="ECO:0000313" key="3">
    <source>
        <dbReference type="Proteomes" id="UP001597076"/>
    </source>
</evidence>
<name>A0ABD6BJX3_9EURY</name>
<dbReference type="PANTHER" id="PTHR33594:SF1">
    <property type="entry name" value="HD_PDEASE DOMAIN-CONTAINING PROTEIN"/>
    <property type="match status" value="1"/>
</dbReference>
<organism evidence="2 3">
    <name type="scientific">Haloarchaeobius amylolyticus</name>
    <dbReference type="NCBI Taxonomy" id="1198296"/>
    <lineage>
        <taxon>Archaea</taxon>
        <taxon>Methanobacteriati</taxon>
        <taxon>Methanobacteriota</taxon>
        <taxon>Stenosarchaea group</taxon>
        <taxon>Halobacteria</taxon>
        <taxon>Halobacteriales</taxon>
        <taxon>Halorubellaceae</taxon>
        <taxon>Haloarchaeobius</taxon>
    </lineage>
</organism>
<proteinExistence type="predicted"/>
<dbReference type="RefSeq" id="WP_390290312.1">
    <property type="nucleotide sequence ID" value="NZ_JBHUDI010000011.1"/>
</dbReference>
<feature type="domain" description="HD/PDEase" evidence="1">
    <location>
        <begin position="17"/>
        <end position="136"/>
    </location>
</feature>
<dbReference type="Gene3D" id="1.10.3210.50">
    <property type="match status" value="1"/>
</dbReference>
<dbReference type="InterPro" id="IPR006674">
    <property type="entry name" value="HD_domain"/>
</dbReference>
<gene>
    <name evidence="2" type="ORF">ACFR99_17880</name>
</gene>
<evidence type="ECO:0000259" key="1">
    <source>
        <dbReference type="SMART" id="SM00471"/>
    </source>
</evidence>
<dbReference type="CDD" id="cd00077">
    <property type="entry name" value="HDc"/>
    <property type="match status" value="1"/>
</dbReference>
<dbReference type="EMBL" id="JBHUDI010000011">
    <property type="protein sequence ID" value="MFD1565409.1"/>
    <property type="molecule type" value="Genomic_DNA"/>
</dbReference>
<dbReference type="SMART" id="SM00471">
    <property type="entry name" value="HDc"/>
    <property type="match status" value="1"/>
</dbReference>
<comment type="caution">
    <text evidence="2">The sequence shown here is derived from an EMBL/GenBank/DDBJ whole genome shotgun (WGS) entry which is preliminary data.</text>
</comment>
<dbReference type="Pfam" id="PF01966">
    <property type="entry name" value="HD"/>
    <property type="match status" value="1"/>
</dbReference>
<dbReference type="Proteomes" id="UP001597076">
    <property type="component" value="Unassembled WGS sequence"/>
</dbReference>
<dbReference type="SUPFAM" id="SSF109604">
    <property type="entry name" value="HD-domain/PDEase-like"/>
    <property type="match status" value="1"/>
</dbReference>
<reference evidence="2 3" key="1">
    <citation type="journal article" date="2019" name="Int. J. Syst. Evol. Microbiol.">
        <title>The Global Catalogue of Microorganisms (GCM) 10K type strain sequencing project: providing services to taxonomists for standard genome sequencing and annotation.</title>
        <authorList>
            <consortium name="The Broad Institute Genomics Platform"/>
            <consortium name="The Broad Institute Genome Sequencing Center for Infectious Disease"/>
            <person name="Wu L."/>
            <person name="Ma J."/>
        </authorList>
    </citation>
    <scope>NUCLEOTIDE SEQUENCE [LARGE SCALE GENOMIC DNA]</scope>
    <source>
        <strain evidence="2 3">CGMCC 1.12230</strain>
    </source>
</reference>
<sequence length="210" mass="23386">MLEAVRTRARTYFEDAPPAHDWHHVQRVETLAETLTERHPEPVDERVVRLAVVLHDIGRTREDHGEIDDHAQWGAQEAGTILRDCGADAETIERVQHCIRAHRYSNDVEPATPEAKVVADADDLDALVAVGIARTFAHGGAIGSPIYDPARPVTEDDTDAGATQYNHVSKKLLELPARLHTDVGHDLAIDRVAFVRDFLERFDREVDGSV</sequence>
<evidence type="ECO:0000313" key="2">
    <source>
        <dbReference type="EMBL" id="MFD1565409.1"/>
    </source>
</evidence>
<dbReference type="AlphaFoldDB" id="A0ABD6BJX3"/>
<dbReference type="PANTHER" id="PTHR33594">
    <property type="entry name" value="SUPERFAMILY HYDROLASE, PUTATIVE (AFU_ORTHOLOGUE AFUA_1G03035)-RELATED"/>
    <property type="match status" value="1"/>
</dbReference>
<protein>
    <submittedName>
        <fullName evidence="2">HD domain-containing protein</fullName>
    </submittedName>
</protein>
<accession>A0ABD6BJX3</accession>
<keyword evidence="3" id="KW-1185">Reference proteome</keyword>